<feature type="domain" description="AMP-dependent synthetase/ligase" evidence="1">
    <location>
        <begin position="100"/>
        <end position="163"/>
    </location>
</feature>
<dbReference type="InterPro" id="IPR000873">
    <property type="entry name" value="AMP-dep_synth/lig_dom"/>
</dbReference>
<dbReference type="GO" id="GO:0030497">
    <property type="term" value="P:fatty acid elongation"/>
    <property type="evidence" value="ECO:0007669"/>
    <property type="project" value="TreeGrafter"/>
</dbReference>
<proteinExistence type="predicted"/>
<dbReference type="PANTHER" id="PTHR43813:SF1">
    <property type="entry name" value="ACYL-ACTIVATING ENZYME 16, CHLOROPLASTIC-RELATED"/>
    <property type="match status" value="1"/>
</dbReference>
<organism evidence="2 3">
    <name type="scientific">Carnegiea gigantea</name>
    <dbReference type="NCBI Taxonomy" id="171969"/>
    <lineage>
        <taxon>Eukaryota</taxon>
        <taxon>Viridiplantae</taxon>
        <taxon>Streptophyta</taxon>
        <taxon>Embryophyta</taxon>
        <taxon>Tracheophyta</taxon>
        <taxon>Spermatophyta</taxon>
        <taxon>Magnoliopsida</taxon>
        <taxon>eudicotyledons</taxon>
        <taxon>Gunneridae</taxon>
        <taxon>Pentapetalae</taxon>
        <taxon>Caryophyllales</taxon>
        <taxon>Cactineae</taxon>
        <taxon>Cactaceae</taxon>
        <taxon>Cactoideae</taxon>
        <taxon>Echinocereeae</taxon>
        <taxon>Carnegiea</taxon>
    </lineage>
</organism>
<evidence type="ECO:0000313" key="3">
    <source>
        <dbReference type="Proteomes" id="UP001153076"/>
    </source>
</evidence>
<name>A0A9Q1JXM1_9CARY</name>
<keyword evidence="3" id="KW-1185">Reference proteome</keyword>
<evidence type="ECO:0000259" key="1">
    <source>
        <dbReference type="Pfam" id="PF00501"/>
    </source>
</evidence>
<dbReference type="InterPro" id="IPR042099">
    <property type="entry name" value="ANL_N_sf"/>
</dbReference>
<gene>
    <name evidence="2" type="ORF">Cgig2_028638</name>
</gene>
<dbReference type="Pfam" id="PF00501">
    <property type="entry name" value="AMP-binding"/>
    <property type="match status" value="1"/>
</dbReference>
<comment type="caution">
    <text evidence="2">The sequence shown here is derived from an EMBL/GenBank/DDBJ whole genome shotgun (WGS) entry which is preliminary data.</text>
</comment>
<reference evidence="2" key="1">
    <citation type="submission" date="2022-04" db="EMBL/GenBank/DDBJ databases">
        <title>Carnegiea gigantea Genome sequencing and assembly v2.</title>
        <authorList>
            <person name="Copetti D."/>
            <person name="Sanderson M.J."/>
            <person name="Burquez A."/>
            <person name="Wojciechowski M.F."/>
        </authorList>
    </citation>
    <scope>NUCLEOTIDE SEQUENCE</scope>
    <source>
        <strain evidence="2">SGP5-SGP5p</strain>
        <tissue evidence="2">Aerial part</tissue>
    </source>
</reference>
<dbReference type="Gene3D" id="3.40.50.12780">
    <property type="entry name" value="N-terminal domain of ligase-like"/>
    <property type="match status" value="1"/>
</dbReference>
<dbReference type="GO" id="GO:0008922">
    <property type="term" value="F:long-chain fatty acid [acyl-carrier-protein] ligase activity"/>
    <property type="evidence" value="ECO:0007669"/>
    <property type="project" value="TreeGrafter"/>
</dbReference>
<sequence>MATSNISLASGVLFNCFDHPRHALHFLPSKPRWVLSNFAKISREPYGSYGRMPTVVCCQTTPKTEELKKRRCAPLLECEVLSSRIVWGPSNWKAVPDIWRTAAEKYADHTAVVDPYHDPPLRLTYKQLEQEILDFSEGLRVAGIVPDEKLALFADNSCRWLIADQDLERSLVPSP</sequence>
<dbReference type="PANTHER" id="PTHR43813">
    <property type="entry name" value="ACYL-ACTIVATING ENZYME 16, CHLOROPLASTIC-RELATED"/>
    <property type="match status" value="1"/>
</dbReference>
<dbReference type="InterPro" id="IPR052987">
    <property type="entry name" value="Chloroplast_AMP-bd_Enzymes"/>
</dbReference>
<dbReference type="Proteomes" id="UP001153076">
    <property type="component" value="Unassembled WGS sequence"/>
</dbReference>
<dbReference type="SUPFAM" id="SSF56801">
    <property type="entry name" value="Acetyl-CoA synthetase-like"/>
    <property type="match status" value="1"/>
</dbReference>
<evidence type="ECO:0000313" key="2">
    <source>
        <dbReference type="EMBL" id="KAJ8432722.1"/>
    </source>
</evidence>
<dbReference type="EMBL" id="JAKOGI010000587">
    <property type="protein sequence ID" value="KAJ8432722.1"/>
    <property type="molecule type" value="Genomic_DNA"/>
</dbReference>
<protein>
    <recommendedName>
        <fullName evidence="1">AMP-dependent synthetase/ligase domain-containing protein</fullName>
    </recommendedName>
</protein>
<dbReference type="GO" id="GO:0009507">
    <property type="term" value="C:chloroplast"/>
    <property type="evidence" value="ECO:0007669"/>
    <property type="project" value="TreeGrafter"/>
</dbReference>
<accession>A0A9Q1JXM1</accession>
<dbReference type="AlphaFoldDB" id="A0A9Q1JXM1"/>
<dbReference type="OrthoDB" id="1700726at2759"/>